<keyword evidence="3" id="KW-1134">Transmembrane beta strand</keyword>
<comment type="caution">
    <text evidence="9">The sequence shown here is derived from an EMBL/GenBank/DDBJ whole genome shotgun (WGS) entry which is preliminary data.</text>
</comment>
<gene>
    <name evidence="9" type="ORF">RM530_08815</name>
</gene>
<keyword evidence="7" id="KW-0998">Cell outer membrane</keyword>
<evidence type="ECO:0000256" key="3">
    <source>
        <dbReference type="ARBA" id="ARBA00022452"/>
    </source>
</evidence>
<reference evidence="9 10" key="1">
    <citation type="submission" date="2023-09" db="EMBL/GenBank/DDBJ databases">
        <authorList>
            <person name="Rey-Velasco X."/>
        </authorList>
    </citation>
    <scope>NUCLEOTIDE SEQUENCE [LARGE SCALE GENOMIC DNA]</scope>
    <source>
        <strain evidence="9 10">W345</strain>
    </source>
</reference>
<evidence type="ECO:0000256" key="1">
    <source>
        <dbReference type="ARBA" id="ARBA00004571"/>
    </source>
</evidence>
<evidence type="ECO:0000313" key="9">
    <source>
        <dbReference type="EMBL" id="MDT0497464.1"/>
    </source>
</evidence>
<organism evidence="9 10">
    <name type="scientific">Banduia mediterranea</name>
    <dbReference type="NCBI Taxonomy" id="3075609"/>
    <lineage>
        <taxon>Bacteria</taxon>
        <taxon>Pseudomonadati</taxon>
        <taxon>Pseudomonadota</taxon>
        <taxon>Gammaproteobacteria</taxon>
        <taxon>Nevskiales</taxon>
        <taxon>Algiphilaceae</taxon>
        <taxon>Banduia</taxon>
    </lineage>
</organism>
<evidence type="ECO:0008006" key="11">
    <source>
        <dbReference type="Google" id="ProtNLM"/>
    </source>
</evidence>
<comment type="subcellular location">
    <subcellularLocation>
        <location evidence="1">Cell outer membrane</location>
        <topology evidence="1">Multi-pass membrane protein</topology>
    </subcellularLocation>
</comment>
<evidence type="ECO:0000256" key="6">
    <source>
        <dbReference type="ARBA" id="ARBA00023136"/>
    </source>
</evidence>
<keyword evidence="5 8" id="KW-0732">Signal</keyword>
<sequence length="447" mass="48551">MQRHILSRNGLLAVAVLLAGICAPRAHADSFHYRNLLIGDRATGFGGAYAALSDDAAGLYYNPAGTVYSEELASATVNVLSISNVEFEDFFPDGGSLEVRSSGLVPSYFGILRHIGTGTIGFSITVSDYLSDRQSDRGSFDVGSAHVDQFLTGDGDYRHYNIGPSFAQALNQNWSWGASLFGTYRDEREARSIGGDATKPGAEAGSTDRLYVLTSYRIEDTQIGVRPQLGLQYRNGAFKAGWTVSRDFALTRDYDYFYRSVRNLTTTNADRSEALVDYLDASADSKSSEKQAHPWQFSLGLAMDLTPSWTVSVQVDQYLSVDDDIVAGADGASPPVTRQFDAVTNWSIGSEWRLSDRVGLRMALYTDNANLDAEDAGAFERRESVDLLGGALSASYRDDTRTYKLGFYFSSGDGHGTLGDLGELNFGGQSVVDINATNFTLIFGATL</sequence>
<dbReference type="RefSeq" id="WP_311364855.1">
    <property type="nucleotide sequence ID" value="NZ_JAVRIC010000010.1"/>
</dbReference>
<name>A0ABU2WHV4_9GAMM</name>
<accession>A0ABU2WHV4</accession>
<keyword evidence="4" id="KW-0812">Transmembrane</keyword>
<dbReference type="PANTHER" id="PTHR35093">
    <property type="entry name" value="OUTER MEMBRANE PROTEIN NMB0088-RELATED"/>
    <property type="match status" value="1"/>
</dbReference>
<feature type="chain" id="PRO_5047336806" description="Long-chain fatty acid transport protein" evidence="8">
    <location>
        <begin position="29"/>
        <end position="447"/>
    </location>
</feature>
<dbReference type="InterPro" id="IPR005017">
    <property type="entry name" value="OMPP1/FadL/TodX"/>
</dbReference>
<dbReference type="SUPFAM" id="SSF56935">
    <property type="entry name" value="Porins"/>
    <property type="match status" value="1"/>
</dbReference>
<evidence type="ECO:0000256" key="7">
    <source>
        <dbReference type="ARBA" id="ARBA00023237"/>
    </source>
</evidence>
<dbReference type="Proteomes" id="UP001254608">
    <property type="component" value="Unassembled WGS sequence"/>
</dbReference>
<dbReference type="PANTHER" id="PTHR35093:SF8">
    <property type="entry name" value="OUTER MEMBRANE PROTEIN NMB0088-RELATED"/>
    <property type="match status" value="1"/>
</dbReference>
<dbReference type="EMBL" id="JAVRIC010000010">
    <property type="protein sequence ID" value="MDT0497464.1"/>
    <property type="molecule type" value="Genomic_DNA"/>
</dbReference>
<keyword evidence="6" id="KW-0472">Membrane</keyword>
<evidence type="ECO:0000313" key="10">
    <source>
        <dbReference type="Proteomes" id="UP001254608"/>
    </source>
</evidence>
<comment type="similarity">
    <text evidence="2">Belongs to the OmpP1/FadL family.</text>
</comment>
<protein>
    <recommendedName>
        <fullName evidence="11">Long-chain fatty acid transport protein</fullName>
    </recommendedName>
</protein>
<evidence type="ECO:0000256" key="5">
    <source>
        <dbReference type="ARBA" id="ARBA00022729"/>
    </source>
</evidence>
<evidence type="ECO:0000256" key="8">
    <source>
        <dbReference type="SAM" id="SignalP"/>
    </source>
</evidence>
<feature type="signal peptide" evidence="8">
    <location>
        <begin position="1"/>
        <end position="28"/>
    </location>
</feature>
<dbReference type="Gene3D" id="2.40.160.60">
    <property type="entry name" value="Outer membrane protein transport protein (OMPP1/FadL/TodX)"/>
    <property type="match status" value="1"/>
</dbReference>
<evidence type="ECO:0000256" key="4">
    <source>
        <dbReference type="ARBA" id="ARBA00022692"/>
    </source>
</evidence>
<proteinExistence type="inferred from homology"/>
<evidence type="ECO:0000256" key="2">
    <source>
        <dbReference type="ARBA" id="ARBA00008163"/>
    </source>
</evidence>
<keyword evidence="10" id="KW-1185">Reference proteome</keyword>